<feature type="binding site" evidence="7">
    <location>
        <position position="57"/>
    </location>
    <ligand>
        <name>UDP-N-acetyl-alpha-D-muramoyl-L-alanyl-D-glutamate</name>
        <dbReference type="ChEBI" id="CHEBI:83900"/>
    </ligand>
</feature>
<dbReference type="Pfam" id="PF08245">
    <property type="entry name" value="Mur_ligase_M"/>
    <property type="match status" value="1"/>
</dbReference>
<evidence type="ECO:0000256" key="3">
    <source>
        <dbReference type="ARBA" id="ARBA00022960"/>
    </source>
</evidence>
<organism evidence="12 13">
    <name type="scientific">Mumia flava</name>
    <dbReference type="NCBI Taxonomy" id="1348852"/>
    <lineage>
        <taxon>Bacteria</taxon>
        <taxon>Bacillati</taxon>
        <taxon>Actinomycetota</taxon>
        <taxon>Actinomycetes</taxon>
        <taxon>Propionibacteriales</taxon>
        <taxon>Nocardioidaceae</taxon>
        <taxon>Mumia</taxon>
    </lineage>
</organism>
<feature type="binding site" evidence="7">
    <location>
        <position position="495"/>
    </location>
    <ligand>
        <name>meso-2,6-diaminopimelate</name>
        <dbReference type="ChEBI" id="CHEBI:57791"/>
    </ligand>
</feature>
<dbReference type="SUPFAM" id="SSF63418">
    <property type="entry name" value="MurE/MurF N-terminal domain"/>
    <property type="match status" value="1"/>
</dbReference>
<keyword evidence="6 7" id="KW-0961">Cell wall biogenesis/degradation</keyword>
<feature type="binding site" evidence="7">
    <location>
        <begin position="148"/>
        <end position="154"/>
    </location>
    <ligand>
        <name>ATP</name>
        <dbReference type="ChEBI" id="CHEBI:30616"/>
    </ligand>
</feature>
<feature type="binding site" evidence="7">
    <location>
        <begin position="441"/>
        <end position="444"/>
    </location>
    <ligand>
        <name>meso-2,6-diaminopimelate</name>
        <dbReference type="ChEBI" id="CHEBI:57791"/>
    </ligand>
</feature>
<feature type="binding site" evidence="7">
    <location>
        <position position="225"/>
    </location>
    <ligand>
        <name>UDP-N-acetyl-alpha-D-muramoyl-L-alanyl-D-glutamate</name>
        <dbReference type="ChEBI" id="CHEBI:83900"/>
    </ligand>
</feature>
<dbReference type="Gene3D" id="3.40.1190.10">
    <property type="entry name" value="Mur-like, catalytic domain"/>
    <property type="match status" value="1"/>
</dbReference>
<evidence type="ECO:0000259" key="9">
    <source>
        <dbReference type="Pfam" id="PF01225"/>
    </source>
</evidence>
<name>A0A2M9BDL9_9ACTN</name>
<keyword evidence="4 7" id="KW-0573">Peptidoglycan synthesis</keyword>
<dbReference type="AlphaFoldDB" id="A0A2M9BDL9"/>
<dbReference type="GO" id="GO:0051301">
    <property type="term" value="P:cell division"/>
    <property type="evidence" value="ECO:0007669"/>
    <property type="project" value="UniProtKB-KW"/>
</dbReference>
<evidence type="ECO:0000259" key="10">
    <source>
        <dbReference type="Pfam" id="PF02875"/>
    </source>
</evidence>
<keyword evidence="13" id="KW-1185">Reference proteome</keyword>
<keyword evidence="5 7" id="KW-0131">Cell cycle</keyword>
<comment type="function">
    <text evidence="7">Catalyzes the addition of meso-diaminopimelic acid to the nucleotide precursor UDP-N-acetylmuramoyl-L-alanyl-D-glutamate (UMAG) in the biosynthesis of bacterial cell-wall peptidoglycan.</text>
</comment>
<feature type="binding site" evidence="7">
    <location>
        <position position="417"/>
    </location>
    <ligand>
        <name>meso-2,6-diaminopimelate</name>
        <dbReference type="ChEBI" id="CHEBI:57791"/>
    </ligand>
</feature>
<dbReference type="Pfam" id="PF02875">
    <property type="entry name" value="Mur_ligase_C"/>
    <property type="match status" value="1"/>
</dbReference>
<comment type="catalytic activity">
    <reaction evidence="7">
        <text>UDP-N-acetyl-alpha-D-muramoyl-L-alanyl-D-glutamate + meso-2,6-diaminopimelate + ATP = UDP-N-acetyl-alpha-D-muramoyl-L-alanyl-gamma-D-glutamyl-meso-2,6-diaminopimelate + ADP + phosphate + H(+)</text>
        <dbReference type="Rhea" id="RHEA:23676"/>
        <dbReference type="ChEBI" id="CHEBI:15378"/>
        <dbReference type="ChEBI" id="CHEBI:30616"/>
        <dbReference type="ChEBI" id="CHEBI:43474"/>
        <dbReference type="ChEBI" id="CHEBI:57791"/>
        <dbReference type="ChEBI" id="CHEBI:83900"/>
        <dbReference type="ChEBI" id="CHEBI:83905"/>
        <dbReference type="ChEBI" id="CHEBI:456216"/>
        <dbReference type="EC" id="6.3.2.13"/>
    </reaction>
</comment>
<dbReference type="InterPro" id="IPR035911">
    <property type="entry name" value="MurE/MurF_N"/>
</dbReference>
<dbReference type="GO" id="GO:0008360">
    <property type="term" value="P:regulation of cell shape"/>
    <property type="evidence" value="ECO:0007669"/>
    <property type="project" value="UniProtKB-KW"/>
</dbReference>
<dbReference type="UniPathway" id="UPA00219"/>
<evidence type="ECO:0000256" key="8">
    <source>
        <dbReference type="RuleBase" id="RU004135"/>
    </source>
</evidence>
<dbReference type="GO" id="GO:0071555">
    <property type="term" value="P:cell wall organization"/>
    <property type="evidence" value="ECO:0007669"/>
    <property type="project" value="UniProtKB-KW"/>
</dbReference>
<evidence type="ECO:0000256" key="4">
    <source>
        <dbReference type="ARBA" id="ARBA00022984"/>
    </source>
</evidence>
<dbReference type="PANTHER" id="PTHR23135">
    <property type="entry name" value="MUR LIGASE FAMILY MEMBER"/>
    <property type="match status" value="1"/>
</dbReference>
<dbReference type="Pfam" id="PF01225">
    <property type="entry name" value="Mur_ligase"/>
    <property type="match status" value="1"/>
</dbReference>
<dbReference type="InterPro" id="IPR036565">
    <property type="entry name" value="Mur-like_cat_sf"/>
</dbReference>
<feature type="domain" description="Mur ligase N-terminal catalytic" evidence="9">
    <location>
        <begin position="52"/>
        <end position="134"/>
    </location>
</feature>
<evidence type="ECO:0000313" key="13">
    <source>
        <dbReference type="Proteomes" id="UP000230842"/>
    </source>
</evidence>
<feature type="binding site" evidence="7">
    <location>
        <position position="499"/>
    </location>
    <ligand>
        <name>meso-2,6-diaminopimelate</name>
        <dbReference type="ChEBI" id="CHEBI:57791"/>
    </ligand>
</feature>
<evidence type="ECO:0000256" key="2">
    <source>
        <dbReference type="ARBA" id="ARBA00022618"/>
    </source>
</evidence>
<dbReference type="InterPro" id="IPR036615">
    <property type="entry name" value="Mur_ligase_C_dom_sf"/>
</dbReference>
<comment type="caution">
    <text evidence="12">The sequence shown here is derived from an EMBL/GenBank/DDBJ whole genome shotgun (WGS) entry which is preliminary data.</text>
</comment>
<dbReference type="GO" id="GO:0008765">
    <property type="term" value="F:UDP-N-acetylmuramoylalanyl-D-glutamate-2,6-diaminopimelate ligase activity"/>
    <property type="evidence" value="ECO:0007669"/>
    <property type="project" value="UniProtKB-UniRule"/>
</dbReference>
<feature type="domain" description="Mur ligase C-terminal" evidence="10">
    <location>
        <begin position="368"/>
        <end position="497"/>
    </location>
</feature>
<keyword evidence="7 12" id="KW-0436">Ligase</keyword>
<reference evidence="12 13" key="1">
    <citation type="submission" date="2017-11" db="EMBL/GenBank/DDBJ databases">
        <title>Genomic Encyclopedia of Archaeal and Bacterial Type Strains, Phase II (KMG-II): From Individual Species to Whole Genera.</title>
        <authorList>
            <person name="Goeker M."/>
        </authorList>
    </citation>
    <scope>NUCLEOTIDE SEQUENCE [LARGE SCALE GENOMIC DNA]</scope>
    <source>
        <strain evidence="12 13">DSM 27763</strain>
    </source>
</reference>
<evidence type="ECO:0000256" key="6">
    <source>
        <dbReference type="ARBA" id="ARBA00023316"/>
    </source>
</evidence>
<keyword evidence="3 7" id="KW-0133">Cell shape</keyword>
<dbReference type="NCBIfam" id="TIGR01085">
    <property type="entry name" value="murE"/>
    <property type="match status" value="1"/>
</dbReference>
<comment type="PTM">
    <text evidence="7">Carboxylation is probably crucial for Mg(2+) binding and, consequently, for the gamma-phosphate positioning of ATP.</text>
</comment>
<dbReference type="EC" id="6.3.2.13" evidence="7"/>
<dbReference type="SUPFAM" id="SSF53623">
    <property type="entry name" value="MurD-like peptide ligases, catalytic domain"/>
    <property type="match status" value="1"/>
</dbReference>
<dbReference type="Proteomes" id="UP000230842">
    <property type="component" value="Unassembled WGS sequence"/>
</dbReference>
<feature type="modified residue" description="N6-carboxylysine" evidence="7">
    <location>
        <position position="257"/>
    </location>
</feature>
<gene>
    <name evidence="7" type="primary">murE</name>
    <name evidence="12" type="ORF">CLV56_0233</name>
</gene>
<evidence type="ECO:0000256" key="7">
    <source>
        <dbReference type="HAMAP-Rule" id="MF_00208"/>
    </source>
</evidence>
<evidence type="ECO:0000256" key="1">
    <source>
        <dbReference type="ARBA" id="ARBA00005898"/>
    </source>
</evidence>
<keyword evidence="7" id="KW-0460">Magnesium</keyword>
<dbReference type="SUPFAM" id="SSF53244">
    <property type="entry name" value="MurD-like peptide ligases, peptide-binding domain"/>
    <property type="match status" value="1"/>
</dbReference>
<keyword evidence="7" id="KW-0067">ATP-binding</keyword>
<feature type="short sequence motif" description="Meso-diaminopimelate recognition motif" evidence="7">
    <location>
        <begin position="441"/>
        <end position="444"/>
    </location>
</feature>
<evidence type="ECO:0000256" key="5">
    <source>
        <dbReference type="ARBA" id="ARBA00023306"/>
    </source>
</evidence>
<dbReference type="InterPro" id="IPR005761">
    <property type="entry name" value="UDP-N-AcMur-Glu-dNH2Pim_ligase"/>
</dbReference>
<comment type="similarity">
    <text evidence="1 7">Belongs to the MurCDEF family. MurE subfamily.</text>
</comment>
<dbReference type="GO" id="GO:0005737">
    <property type="term" value="C:cytoplasm"/>
    <property type="evidence" value="ECO:0007669"/>
    <property type="project" value="UniProtKB-SubCell"/>
</dbReference>
<dbReference type="InterPro" id="IPR004101">
    <property type="entry name" value="Mur_ligase_C"/>
</dbReference>
<keyword evidence="2 7" id="KW-0132">Cell division</keyword>
<dbReference type="GO" id="GO:0005524">
    <property type="term" value="F:ATP binding"/>
    <property type="evidence" value="ECO:0007669"/>
    <property type="project" value="UniProtKB-UniRule"/>
</dbReference>
<dbReference type="Gene3D" id="3.40.1390.10">
    <property type="entry name" value="MurE/MurF, N-terminal domain"/>
    <property type="match status" value="1"/>
</dbReference>
<keyword evidence="7" id="KW-0547">Nucleotide-binding</keyword>
<dbReference type="GO" id="GO:0009252">
    <property type="term" value="P:peptidoglycan biosynthetic process"/>
    <property type="evidence" value="ECO:0007669"/>
    <property type="project" value="UniProtKB-UniRule"/>
</dbReference>
<comment type="subcellular location">
    <subcellularLocation>
        <location evidence="7 8">Cytoplasm</location>
    </subcellularLocation>
</comment>
<accession>A0A2M9BDL9</accession>
<dbReference type="GO" id="GO:0000287">
    <property type="term" value="F:magnesium ion binding"/>
    <property type="evidence" value="ECO:0007669"/>
    <property type="project" value="UniProtKB-UniRule"/>
</dbReference>
<sequence>MPIRSAAMAADPDDLIDTRPQRVRPVRLGALDVLGSRDPGSPDLAAAADVTVTGVTLASADVRPGDLYAALPGARTHGARFAADAIARGAVAVLTDAAGAAILAETADTGADRVAVVTVDDPRSRLGALAAQVYGDPAERLTTFGVTGTQGKTTCTYLAASALAGAGERVGLIGTTGTLVDGTPVASALTTPEAPALHALLAVMAERGVGAVAMEVSSHALALHRADGVVFDVAAFLNLGRDHLDFHTDLEDYFAAKASLFTPEHAARAVVDVDDPYGRRLVEQTTLPVRTVDLAGSAQWSVRTLDEGPRGSTARVVAPGGRELDLVVNLPGRFNVANALVVLASLAEVGYDPEALAAGIAACAGVPGRMERVEAGQRFTAIVDYAHKPDALRAVLDSLRGLSPGRLVLVIGAGGDRDPGKRPLMGAVGAELADVLVVTDDNPRTEDPATIRAAVLAGAAAQDAGTEVVEIGDRAEAIARAVALAGDDDVVVVAGKGHERGQIVGDSVLAFDDRDVLAAAIEDRLGGGR</sequence>
<dbReference type="HAMAP" id="MF_00208">
    <property type="entry name" value="MurE"/>
    <property type="match status" value="1"/>
</dbReference>
<dbReference type="InterPro" id="IPR000713">
    <property type="entry name" value="Mur_ligase_N"/>
</dbReference>
<comment type="cofactor">
    <cofactor evidence="7">
        <name>Mg(2+)</name>
        <dbReference type="ChEBI" id="CHEBI:18420"/>
    </cofactor>
</comment>
<keyword evidence="7" id="KW-0963">Cytoplasm</keyword>
<feature type="binding site" evidence="7">
    <location>
        <position position="59"/>
    </location>
    <ligand>
        <name>UDP-N-acetyl-alpha-D-muramoyl-L-alanyl-D-glutamate</name>
        <dbReference type="ChEBI" id="CHEBI:83900"/>
    </ligand>
</feature>
<comment type="caution">
    <text evidence="7">Lacks conserved residue(s) required for the propagation of feature annotation.</text>
</comment>
<dbReference type="PANTHER" id="PTHR23135:SF4">
    <property type="entry name" value="UDP-N-ACETYLMURAMOYL-L-ALANYL-D-GLUTAMATE--2,6-DIAMINOPIMELATE LIGASE MURE HOMOLOG, CHLOROPLASTIC"/>
    <property type="match status" value="1"/>
</dbReference>
<comment type="pathway">
    <text evidence="7 8">Cell wall biogenesis; peptidoglycan biosynthesis.</text>
</comment>
<dbReference type="Gene3D" id="3.90.190.20">
    <property type="entry name" value="Mur ligase, C-terminal domain"/>
    <property type="match status" value="1"/>
</dbReference>
<feature type="binding site" evidence="7">
    <location>
        <position position="217"/>
    </location>
    <ligand>
        <name>UDP-N-acetyl-alpha-D-muramoyl-L-alanyl-D-glutamate</name>
        <dbReference type="ChEBI" id="CHEBI:83900"/>
    </ligand>
</feature>
<feature type="domain" description="Mur ligase central" evidence="11">
    <location>
        <begin position="146"/>
        <end position="345"/>
    </location>
</feature>
<dbReference type="EMBL" id="PGEZ01000001">
    <property type="protein sequence ID" value="PJJ56029.1"/>
    <property type="molecule type" value="Genomic_DNA"/>
</dbReference>
<dbReference type="InterPro" id="IPR013221">
    <property type="entry name" value="Mur_ligase_cen"/>
</dbReference>
<protein>
    <recommendedName>
        <fullName evidence="7">UDP-N-acetylmuramoyl-L-alanyl-D-glutamate--2,6-diaminopimelate ligase</fullName>
        <ecNumber evidence="7">6.3.2.13</ecNumber>
    </recommendedName>
    <alternativeName>
        <fullName evidence="7">Meso-A2pm-adding enzyme</fullName>
    </alternativeName>
    <alternativeName>
        <fullName evidence="7">Meso-diaminopimelate-adding enzyme</fullName>
    </alternativeName>
    <alternativeName>
        <fullName evidence="7">UDP-MurNAc-L-Ala-D-Glu:meso-diaminopimelate ligase</fullName>
    </alternativeName>
    <alternativeName>
        <fullName evidence="7">UDP-MurNAc-tripeptide synthetase</fullName>
    </alternativeName>
    <alternativeName>
        <fullName evidence="7">UDP-N-acetylmuramyl-tripeptide synthetase</fullName>
    </alternativeName>
</protein>
<feature type="binding site" evidence="7">
    <location>
        <begin position="190"/>
        <end position="191"/>
    </location>
    <ligand>
        <name>UDP-N-acetyl-alpha-D-muramoyl-L-alanyl-D-glutamate</name>
        <dbReference type="ChEBI" id="CHEBI:83900"/>
    </ligand>
</feature>
<dbReference type="NCBIfam" id="NF001126">
    <property type="entry name" value="PRK00139.1-4"/>
    <property type="match status" value="1"/>
</dbReference>
<proteinExistence type="inferred from homology"/>
<dbReference type="NCBIfam" id="NF001124">
    <property type="entry name" value="PRK00139.1-2"/>
    <property type="match status" value="1"/>
</dbReference>
<evidence type="ECO:0000259" key="11">
    <source>
        <dbReference type="Pfam" id="PF08245"/>
    </source>
</evidence>
<evidence type="ECO:0000313" key="12">
    <source>
        <dbReference type="EMBL" id="PJJ56029.1"/>
    </source>
</evidence>